<evidence type="ECO:0008006" key="3">
    <source>
        <dbReference type="Google" id="ProtNLM"/>
    </source>
</evidence>
<sequence length="261" mass="29945">MSQRKQQQLCRLPGVLAALPESLPFHPFSDDYRRRKYKIYFRYRRRSRGANESDQYINAEAGSQNEAQFIPDAPIYNSFTSLNGRDSFTLFFFVDCTNRQSLLAISIVSKWFHHALNEKDATQDERHCSDSRIICVPNQSTQSHIGSILSNTGFYELPFNHPSRLTLLFLLNTKRVPSIVVVKNSNGKVITPWGWEAIEREGSEGGSLDQWIERNAFETKKGFDDTDGESKSSMFDSNVVTEWGEGRSGLPCWWHLLSCLF</sequence>
<name>A0ABD3MX05_9STRA</name>
<gene>
    <name evidence="1" type="ORF">ACHAWO_007294</name>
</gene>
<dbReference type="EMBL" id="JALLPJ020001369">
    <property type="protein sequence ID" value="KAL3767351.1"/>
    <property type="molecule type" value="Genomic_DNA"/>
</dbReference>
<dbReference type="Proteomes" id="UP001530400">
    <property type="component" value="Unassembled WGS sequence"/>
</dbReference>
<dbReference type="AlphaFoldDB" id="A0ABD3MX05"/>
<keyword evidence="2" id="KW-1185">Reference proteome</keyword>
<evidence type="ECO:0000313" key="1">
    <source>
        <dbReference type="EMBL" id="KAL3767351.1"/>
    </source>
</evidence>
<protein>
    <recommendedName>
        <fullName evidence="3">Thioredoxin-like fold domain-containing protein</fullName>
    </recommendedName>
</protein>
<accession>A0ABD3MX05</accession>
<organism evidence="1 2">
    <name type="scientific">Cyclotella atomus</name>
    <dbReference type="NCBI Taxonomy" id="382360"/>
    <lineage>
        <taxon>Eukaryota</taxon>
        <taxon>Sar</taxon>
        <taxon>Stramenopiles</taxon>
        <taxon>Ochrophyta</taxon>
        <taxon>Bacillariophyta</taxon>
        <taxon>Coscinodiscophyceae</taxon>
        <taxon>Thalassiosirophycidae</taxon>
        <taxon>Stephanodiscales</taxon>
        <taxon>Stephanodiscaceae</taxon>
        <taxon>Cyclotella</taxon>
    </lineage>
</organism>
<evidence type="ECO:0000313" key="2">
    <source>
        <dbReference type="Proteomes" id="UP001530400"/>
    </source>
</evidence>
<reference evidence="1 2" key="1">
    <citation type="submission" date="2024-10" db="EMBL/GenBank/DDBJ databases">
        <title>Updated reference genomes for cyclostephanoid diatoms.</title>
        <authorList>
            <person name="Roberts W.R."/>
            <person name="Alverson A.J."/>
        </authorList>
    </citation>
    <scope>NUCLEOTIDE SEQUENCE [LARGE SCALE GENOMIC DNA]</scope>
    <source>
        <strain evidence="1 2">AJA010-31</strain>
    </source>
</reference>
<proteinExistence type="predicted"/>
<comment type="caution">
    <text evidence="1">The sequence shown here is derived from an EMBL/GenBank/DDBJ whole genome shotgun (WGS) entry which is preliminary data.</text>
</comment>